<evidence type="ECO:0000256" key="5">
    <source>
        <dbReference type="ARBA" id="ARBA00022786"/>
    </source>
</evidence>
<evidence type="ECO:0000313" key="11">
    <source>
        <dbReference type="EnsemblProtists" id="PYU1_T003220"/>
    </source>
</evidence>
<dbReference type="Pfam" id="PF12436">
    <property type="entry name" value="USP7_ICP0_bdg"/>
    <property type="match status" value="1"/>
</dbReference>
<evidence type="ECO:0000259" key="10">
    <source>
        <dbReference type="Pfam" id="PF14533"/>
    </source>
</evidence>
<dbReference type="InParanoid" id="K3WE29"/>
<evidence type="ECO:0000256" key="4">
    <source>
        <dbReference type="ARBA" id="ARBA00022670"/>
    </source>
</evidence>
<dbReference type="GO" id="GO:0004843">
    <property type="term" value="F:cysteine-type deubiquitinase activity"/>
    <property type="evidence" value="ECO:0007669"/>
    <property type="project" value="UniProtKB-EC"/>
</dbReference>
<keyword evidence="4" id="KW-0645">Protease</keyword>
<organism evidence="11 12">
    <name type="scientific">Globisporangium ultimum (strain ATCC 200006 / CBS 805.95 / DAOM BR144)</name>
    <name type="common">Pythium ultimum</name>
    <dbReference type="NCBI Taxonomy" id="431595"/>
    <lineage>
        <taxon>Eukaryota</taxon>
        <taxon>Sar</taxon>
        <taxon>Stramenopiles</taxon>
        <taxon>Oomycota</taxon>
        <taxon>Peronosporomycetes</taxon>
        <taxon>Pythiales</taxon>
        <taxon>Pythiaceae</taxon>
        <taxon>Globisporangium</taxon>
    </lineage>
</organism>
<reference evidence="11" key="3">
    <citation type="submission" date="2015-02" db="UniProtKB">
        <authorList>
            <consortium name="EnsemblProtists"/>
        </authorList>
    </citation>
    <scope>IDENTIFICATION</scope>
    <source>
        <strain evidence="11">DAOM BR144</strain>
    </source>
</reference>
<evidence type="ECO:0000256" key="3">
    <source>
        <dbReference type="ARBA" id="ARBA00012759"/>
    </source>
</evidence>
<dbReference type="EnsemblProtists" id="PYU1_T003220">
    <property type="protein sequence ID" value="PYU1_T003220"/>
    <property type="gene ID" value="PYU1_G003213"/>
</dbReference>
<dbReference type="GO" id="GO:0006508">
    <property type="term" value="P:proteolysis"/>
    <property type="evidence" value="ECO:0007669"/>
    <property type="project" value="UniProtKB-KW"/>
</dbReference>
<dbReference type="VEuPathDB" id="FungiDB:PYU1_G003213"/>
<feature type="compositionally biased region" description="Basic and acidic residues" evidence="8">
    <location>
        <begin position="507"/>
        <end position="518"/>
    </location>
</feature>
<protein>
    <recommendedName>
        <fullName evidence="3">ubiquitinyl hydrolase 1</fullName>
        <ecNumber evidence="3">3.4.19.12</ecNumber>
    </recommendedName>
</protein>
<keyword evidence="5" id="KW-0833">Ubl conjugation pathway</keyword>
<evidence type="ECO:0000256" key="7">
    <source>
        <dbReference type="ARBA" id="ARBA00022807"/>
    </source>
</evidence>
<dbReference type="InterPro" id="IPR024729">
    <property type="entry name" value="USP7_ICP0-binding_dom"/>
</dbReference>
<dbReference type="HOGENOM" id="CLU_526295_0_0_1"/>
<dbReference type="EC" id="3.4.19.12" evidence="3"/>
<dbReference type="AlphaFoldDB" id="K3WE29"/>
<dbReference type="eggNOG" id="KOG1863">
    <property type="taxonomic scope" value="Eukaryota"/>
</dbReference>
<reference evidence="12" key="2">
    <citation type="submission" date="2010-04" db="EMBL/GenBank/DDBJ databases">
        <authorList>
            <person name="Buell R."/>
            <person name="Hamilton J."/>
            <person name="Hostetler J."/>
        </authorList>
    </citation>
    <scope>NUCLEOTIDE SEQUENCE [LARGE SCALE GENOMIC DNA]</scope>
    <source>
        <strain evidence="12">DAOM:BR144</strain>
    </source>
</reference>
<evidence type="ECO:0000256" key="1">
    <source>
        <dbReference type="ARBA" id="ARBA00000707"/>
    </source>
</evidence>
<sequence length="518" mass="59327">MAAGAEDPTGSAIVNRQLNPHEILLFIKFYDVKKPLGDRLEYMGNIVIDARKSGAELAKYLHEALHIPFTTELTLYEEIQPLTVSEIEMDTSLEAAEIQNGDIICYQYAEDSSKNESVEKNASAEKYPDVPLYFLYLLDRVEIAFCRYGYPQEEESFSLVLLYSNVYDEIIDAVAAHLGFPSEKRLYLRLYQHSPLNGLPKKNPLRHSKYSGGNQTTLDEFLTDYQERTNIMYYEILTNPITEIEAKKQVLVYFSIYDDIFVDQNAPAASRRMEYLVLPNATVKDVLKQITQTFEVPEETVLRVCEVLHGGTMIQSVLDEDTSLSKYWMSSSGYGSSIERALFVEKIHEEEILAEDADSLAVVDDNETNKQEELEVGTSNELLRIGVVHFNFQSNTHIYIHPHGVPFVVHFRLQETVRDVKTRIRKRRVCISLGVPEEVFSQWNFAVVKELKASLVNEVYSDMDAETIDNFPMAHLEEVCGAQFEDIMNFGLEHADPKPATPKYNNRRQEQGIRIRQN</sequence>
<dbReference type="Proteomes" id="UP000019132">
    <property type="component" value="Unassembled WGS sequence"/>
</dbReference>
<evidence type="ECO:0000259" key="9">
    <source>
        <dbReference type="Pfam" id="PF12436"/>
    </source>
</evidence>
<dbReference type="STRING" id="431595.K3WE29"/>
<keyword evidence="7" id="KW-0788">Thiol protease</keyword>
<evidence type="ECO:0000256" key="2">
    <source>
        <dbReference type="ARBA" id="ARBA00009085"/>
    </source>
</evidence>
<reference evidence="12" key="1">
    <citation type="journal article" date="2010" name="Genome Biol.">
        <title>Genome sequence of the necrotrophic plant pathogen Pythium ultimum reveals original pathogenicity mechanisms and effector repertoire.</title>
        <authorList>
            <person name="Levesque C.A."/>
            <person name="Brouwer H."/>
            <person name="Cano L."/>
            <person name="Hamilton J.P."/>
            <person name="Holt C."/>
            <person name="Huitema E."/>
            <person name="Raffaele S."/>
            <person name="Robideau G.P."/>
            <person name="Thines M."/>
            <person name="Win J."/>
            <person name="Zerillo M.M."/>
            <person name="Beakes G.W."/>
            <person name="Boore J.L."/>
            <person name="Busam D."/>
            <person name="Dumas B."/>
            <person name="Ferriera S."/>
            <person name="Fuerstenberg S.I."/>
            <person name="Gachon C.M."/>
            <person name="Gaulin E."/>
            <person name="Govers F."/>
            <person name="Grenville-Briggs L."/>
            <person name="Horner N."/>
            <person name="Hostetler J."/>
            <person name="Jiang R.H."/>
            <person name="Johnson J."/>
            <person name="Krajaejun T."/>
            <person name="Lin H."/>
            <person name="Meijer H.J."/>
            <person name="Moore B."/>
            <person name="Morris P."/>
            <person name="Phuntmart V."/>
            <person name="Puiu D."/>
            <person name="Shetty J."/>
            <person name="Stajich J.E."/>
            <person name="Tripathy S."/>
            <person name="Wawra S."/>
            <person name="van West P."/>
            <person name="Whitty B.R."/>
            <person name="Coutinho P.M."/>
            <person name="Henrissat B."/>
            <person name="Martin F."/>
            <person name="Thomas P.D."/>
            <person name="Tyler B.M."/>
            <person name="De Vries R.P."/>
            <person name="Kamoun S."/>
            <person name="Yandell M."/>
            <person name="Tisserat N."/>
            <person name="Buell C.R."/>
        </authorList>
    </citation>
    <scope>NUCLEOTIDE SEQUENCE</scope>
    <source>
        <strain evidence="12">DAOM:BR144</strain>
    </source>
</reference>
<accession>K3WE29</accession>
<dbReference type="Gene3D" id="3.10.20.90">
    <property type="entry name" value="Phosphatidylinositol 3-kinase Catalytic Subunit, Chain A, domain 1"/>
    <property type="match status" value="2"/>
</dbReference>
<comment type="catalytic activity">
    <reaction evidence="1">
        <text>Thiol-dependent hydrolysis of ester, thioester, amide, peptide and isopeptide bonds formed by the C-terminal Gly of ubiquitin (a 76-residue protein attached to proteins as an intracellular targeting signal).</text>
        <dbReference type="EC" id="3.4.19.12"/>
    </reaction>
</comment>
<comment type="similarity">
    <text evidence="2">Belongs to the peptidase C19 family.</text>
</comment>
<proteinExistence type="inferred from homology"/>
<keyword evidence="6" id="KW-0378">Hydrolase</keyword>
<feature type="domain" description="Ubiquitin carboxyl-terminal hydrolase 7 ICP0-binding" evidence="9">
    <location>
        <begin position="19"/>
        <end position="209"/>
    </location>
</feature>
<evidence type="ECO:0000256" key="6">
    <source>
        <dbReference type="ARBA" id="ARBA00022801"/>
    </source>
</evidence>
<keyword evidence="12" id="KW-1185">Reference proteome</keyword>
<feature type="region of interest" description="Disordered" evidence="8">
    <location>
        <begin position="495"/>
        <end position="518"/>
    </location>
</feature>
<evidence type="ECO:0000256" key="8">
    <source>
        <dbReference type="SAM" id="MobiDB-lite"/>
    </source>
</evidence>
<dbReference type="EMBL" id="GL376603">
    <property type="status" value="NOT_ANNOTATED_CDS"/>
    <property type="molecule type" value="Genomic_DNA"/>
</dbReference>
<dbReference type="InterPro" id="IPR029346">
    <property type="entry name" value="USP_C"/>
</dbReference>
<name>K3WE29_GLOUD</name>
<evidence type="ECO:0000313" key="12">
    <source>
        <dbReference type="Proteomes" id="UP000019132"/>
    </source>
</evidence>
<feature type="domain" description="Ubiquitin carboxyl-terminal hydrolase C-terminal" evidence="10">
    <location>
        <begin position="232"/>
        <end position="498"/>
    </location>
</feature>
<dbReference type="Pfam" id="PF14533">
    <property type="entry name" value="USP7_C2"/>
    <property type="match status" value="1"/>
</dbReference>